<reference evidence="1" key="1">
    <citation type="submission" date="2020-05" db="EMBL/GenBank/DDBJ databases">
        <title>Large-scale comparative analyses of tick genomes elucidate their genetic diversity and vector capacities.</title>
        <authorList>
            <person name="Jia N."/>
            <person name="Wang J."/>
            <person name="Shi W."/>
            <person name="Du L."/>
            <person name="Sun Y."/>
            <person name="Zhan W."/>
            <person name="Jiang J."/>
            <person name="Wang Q."/>
            <person name="Zhang B."/>
            <person name="Ji P."/>
            <person name="Sakyi L.B."/>
            <person name="Cui X."/>
            <person name="Yuan T."/>
            <person name="Jiang B."/>
            <person name="Yang W."/>
            <person name="Lam T.T.-Y."/>
            <person name="Chang Q."/>
            <person name="Ding S."/>
            <person name="Wang X."/>
            <person name="Zhu J."/>
            <person name="Ruan X."/>
            <person name="Zhao L."/>
            <person name="Wei J."/>
            <person name="Que T."/>
            <person name="Du C."/>
            <person name="Cheng J."/>
            <person name="Dai P."/>
            <person name="Han X."/>
            <person name="Huang E."/>
            <person name="Gao Y."/>
            <person name="Liu J."/>
            <person name="Shao H."/>
            <person name="Ye R."/>
            <person name="Li L."/>
            <person name="Wei W."/>
            <person name="Wang X."/>
            <person name="Wang C."/>
            <person name="Yang T."/>
            <person name="Huo Q."/>
            <person name="Li W."/>
            <person name="Guo W."/>
            <person name="Chen H."/>
            <person name="Zhou L."/>
            <person name="Ni X."/>
            <person name="Tian J."/>
            <person name="Zhou Y."/>
            <person name="Sheng Y."/>
            <person name="Liu T."/>
            <person name="Pan Y."/>
            <person name="Xia L."/>
            <person name="Li J."/>
            <person name="Zhao F."/>
            <person name="Cao W."/>
        </authorList>
    </citation>
    <scope>NUCLEOTIDE SEQUENCE</scope>
    <source>
        <strain evidence="1">Dsil-2018</strain>
    </source>
</reference>
<comment type="caution">
    <text evidence="1">The sequence shown here is derived from an EMBL/GenBank/DDBJ whole genome shotgun (WGS) entry which is preliminary data.</text>
</comment>
<dbReference type="EMBL" id="CM023471">
    <property type="protein sequence ID" value="KAH7965476.1"/>
    <property type="molecule type" value="Genomic_DNA"/>
</dbReference>
<keyword evidence="2" id="KW-1185">Reference proteome</keyword>
<gene>
    <name evidence="1" type="ORF">HPB49_008361</name>
</gene>
<protein>
    <submittedName>
        <fullName evidence="1">Uncharacterized protein</fullName>
    </submittedName>
</protein>
<organism evidence="1 2">
    <name type="scientific">Dermacentor silvarum</name>
    <name type="common">Tick</name>
    <dbReference type="NCBI Taxonomy" id="543639"/>
    <lineage>
        <taxon>Eukaryota</taxon>
        <taxon>Metazoa</taxon>
        <taxon>Ecdysozoa</taxon>
        <taxon>Arthropoda</taxon>
        <taxon>Chelicerata</taxon>
        <taxon>Arachnida</taxon>
        <taxon>Acari</taxon>
        <taxon>Parasitiformes</taxon>
        <taxon>Ixodida</taxon>
        <taxon>Ixodoidea</taxon>
        <taxon>Ixodidae</taxon>
        <taxon>Rhipicephalinae</taxon>
        <taxon>Dermacentor</taxon>
    </lineage>
</organism>
<name>A0ACB8DC61_DERSI</name>
<dbReference type="Proteomes" id="UP000821865">
    <property type="component" value="Chromosome 2"/>
</dbReference>
<proteinExistence type="predicted"/>
<evidence type="ECO:0000313" key="2">
    <source>
        <dbReference type="Proteomes" id="UP000821865"/>
    </source>
</evidence>
<sequence length="748" mass="84733">MADGAVKLYYDDTPEVWRKLGSYRTLDNNVRNSKRVLNHSRWFLGMWGATFGRLMSGLWNEDIFRNALRNTLRSNFSDKLKISDIDGFAIINTIIADTRALGRAESFGQAFRSGNEPILEPHWAYIHTAAIWPGGDAYIPETMVANILRDADVVGISTSNSTDESNIILSRASGNVVAYKAASPPNPIVPAGPGTRGMLDILRDFPHWKQVLQRQKLCFSVTTSINYARNNVDNIDFVQPIREEQDVQRFGRLRFTTKTSKNKYPVDDKGATTYYYDDTTHTHFWRLVRSGKLLTFFAYDTGTTLAYKVFQRLNSVAGIFNPEDENDMEEILKLLDSSDIEFSGDDDDELAEIQNRESNQPGGESNSDNDEDIDHSVQAPSASGDQSTNPASNGRGRAFWMKKPFPKKPDPPGAVEGADVLVDVKSPLAYFSEYFNKQFFENAAEKTNMYHMSKHGKALQATAQKVKQLFGMHLVMGCIRFPQLHMYWKRGYHFDLISSVMTREEFKKLRSSLHFVDTEKPREAEDGNRLWKVQPVIDAVRNRCTQLERAPRCYSVDEQMIPFTGRCPLRQYVKGKPRPLGLKNFVVTTSEGLVMDFEIYQGKSTPLAETSLGLGPNAVLRLVRTLPEKSSIFFDRYFTTIPLLDELLKKGIDGTGTIMANRVRNVRFRSDSEMKQGDFDELTRNDEKVAIVKWKDSRTVLLASTCAGATNVEPVKRWCKKEKKYIDVPAPEVVRRYNASMGGVDTCV</sequence>
<accession>A0ACB8DC61</accession>
<evidence type="ECO:0000313" key="1">
    <source>
        <dbReference type="EMBL" id="KAH7965476.1"/>
    </source>
</evidence>